<dbReference type="Proteomes" id="UP001258017">
    <property type="component" value="Unassembled WGS sequence"/>
</dbReference>
<gene>
    <name evidence="1" type="ORF">KPH14_008722</name>
</gene>
<sequence>MLSEEFVLVPPQNLELPFTPETWKPVRTVEDIAVDRCTREHGPGPEKKVQEVTVGSSDTFSIASYAHRNHRRRSLELELDRSKSSVTVKKANEILGCL</sequence>
<name>A0AAD9R8G9_9HYME</name>
<reference evidence="1" key="1">
    <citation type="submission" date="2021-08" db="EMBL/GenBank/DDBJ databases">
        <authorList>
            <person name="Misof B."/>
            <person name="Oliver O."/>
            <person name="Podsiadlowski L."/>
            <person name="Donath A."/>
            <person name="Peters R."/>
            <person name="Mayer C."/>
            <person name="Rust J."/>
            <person name="Gunkel S."/>
            <person name="Lesny P."/>
            <person name="Martin S."/>
            <person name="Oeyen J.P."/>
            <person name="Petersen M."/>
            <person name="Panagiotis P."/>
            <person name="Wilbrandt J."/>
            <person name="Tanja T."/>
        </authorList>
    </citation>
    <scope>NUCLEOTIDE SEQUENCE</scope>
    <source>
        <strain evidence="1">GBR_01_08_01A</strain>
        <tissue evidence="1">Thorax + abdomen</tissue>
    </source>
</reference>
<protein>
    <submittedName>
        <fullName evidence="1">Uncharacterized protein</fullName>
    </submittedName>
</protein>
<dbReference type="AlphaFoldDB" id="A0AAD9R8G9"/>
<evidence type="ECO:0000313" key="2">
    <source>
        <dbReference type="Proteomes" id="UP001258017"/>
    </source>
</evidence>
<comment type="caution">
    <text evidence="1">The sequence shown here is derived from an EMBL/GenBank/DDBJ whole genome shotgun (WGS) entry which is preliminary data.</text>
</comment>
<accession>A0AAD9R8G9</accession>
<dbReference type="EMBL" id="JAIFRP010004521">
    <property type="protein sequence ID" value="KAK2574959.1"/>
    <property type="molecule type" value="Genomic_DNA"/>
</dbReference>
<keyword evidence="2" id="KW-1185">Reference proteome</keyword>
<reference evidence="1" key="2">
    <citation type="journal article" date="2023" name="Commun. Biol.">
        <title>Intrasexual cuticular hydrocarbon dimorphism in a wasp sheds light on hydrocarbon biosynthesis genes in Hymenoptera.</title>
        <authorList>
            <person name="Moris V.C."/>
            <person name="Podsiadlowski L."/>
            <person name="Martin S."/>
            <person name="Oeyen J.P."/>
            <person name="Donath A."/>
            <person name="Petersen M."/>
            <person name="Wilbrandt J."/>
            <person name="Misof B."/>
            <person name="Liedtke D."/>
            <person name="Thamm M."/>
            <person name="Scheiner R."/>
            <person name="Schmitt T."/>
            <person name="Niehuis O."/>
        </authorList>
    </citation>
    <scope>NUCLEOTIDE SEQUENCE</scope>
    <source>
        <strain evidence="1">GBR_01_08_01A</strain>
    </source>
</reference>
<proteinExistence type="predicted"/>
<organism evidence="1 2">
    <name type="scientific">Odynerus spinipes</name>
    <dbReference type="NCBI Taxonomy" id="1348599"/>
    <lineage>
        <taxon>Eukaryota</taxon>
        <taxon>Metazoa</taxon>
        <taxon>Ecdysozoa</taxon>
        <taxon>Arthropoda</taxon>
        <taxon>Hexapoda</taxon>
        <taxon>Insecta</taxon>
        <taxon>Pterygota</taxon>
        <taxon>Neoptera</taxon>
        <taxon>Endopterygota</taxon>
        <taxon>Hymenoptera</taxon>
        <taxon>Apocrita</taxon>
        <taxon>Aculeata</taxon>
        <taxon>Vespoidea</taxon>
        <taxon>Vespidae</taxon>
        <taxon>Eumeninae</taxon>
        <taxon>Odynerus</taxon>
    </lineage>
</organism>
<evidence type="ECO:0000313" key="1">
    <source>
        <dbReference type="EMBL" id="KAK2574959.1"/>
    </source>
</evidence>